<keyword evidence="2" id="KW-1185">Reference proteome</keyword>
<organism evidence="1 2">
    <name type="scientific">Actinomyces massiliensis F0489</name>
    <dbReference type="NCBI Taxonomy" id="1125718"/>
    <lineage>
        <taxon>Bacteria</taxon>
        <taxon>Bacillati</taxon>
        <taxon>Actinomycetota</taxon>
        <taxon>Actinomycetes</taxon>
        <taxon>Actinomycetales</taxon>
        <taxon>Actinomycetaceae</taxon>
        <taxon>Actinomyces</taxon>
    </lineage>
</organism>
<gene>
    <name evidence="1" type="ORF">HMPREF1318_0169</name>
</gene>
<sequence length="55" mass="6064">MWRKKKSMSGVYENWLIKTFLLLVSEGTSRLLKGSLVAISGAAESQLGSYAVQVM</sequence>
<accession>J1HLE9</accession>
<reference evidence="1 2" key="1">
    <citation type="submission" date="2012-05" db="EMBL/GenBank/DDBJ databases">
        <authorList>
            <person name="Harkins D.M."/>
            <person name="Madupu R."/>
            <person name="Durkin A.S."/>
            <person name="Torralba M."/>
            <person name="Methe B."/>
            <person name="Sutton G.G."/>
            <person name="Nelson K.E."/>
        </authorList>
    </citation>
    <scope>NUCLEOTIDE SEQUENCE [LARGE SCALE GENOMIC DNA]</scope>
    <source>
        <strain evidence="1 2">F0489</strain>
    </source>
</reference>
<name>J1HLE9_9ACTO</name>
<dbReference type="AlphaFoldDB" id="J1HLE9"/>
<dbReference type="EMBL" id="AKFT01000065">
    <property type="protein sequence ID" value="EJF46388.1"/>
    <property type="molecule type" value="Genomic_DNA"/>
</dbReference>
<dbReference type="Proteomes" id="UP000002941">
    <property type="component" value="Unassembled WGS sequence"/>
</dbReference>
<evidence type="ECO:0000313" key="1">
    <source>
        <dbReference type="EMBL" id="EJF46388.1"/>
    </source>
</evidence>
<dbReference type="RefSeq" id="WP_008730791.1">
    <property type="nucleotide sequence ID" value="NZ_AKFT01000065.1"/>
</dbReference>
<evidence type="ECO:0000313" key="2">
    <source>
        <dbReference type="Proteomes" id="UP000002941"/>
    </source>
</evidence>
<proteinExistence type="predicted"/>
<comment type="caution">
    <text evidence="1">The sequence shown here is derived from an EMBL/GenBank/DDBJ whole genome shotgun (WGS) entry which is preliminary data.</text>
</comment>
<protein>
    <submittedName>
        <fullName evidence="1">Uncharacterized protein</fullName>
    </submittedName>
</protein>